<dbReference type="EMBL" id="JBHUME010000002">
    <property type="protein sequence ID" value="MFD2611400.1"/>
    <property type="molecule type" value="Genomic_DNA"/>
</dbReference>
<feature type="transmembrane region" description="Helical" evidence="1">
    <location>
        <begin position="53"/>
        <end position="74"/>
    </location>
</feature>
<reference evidence="3" key="1">
    <citation type="journal article" date="2019" name="Int. J. Syst. Evol. Microbiol.">
        <title>The Global Catalogue of Microorganisms (GCM) 10K type strain sequencing project: providing services to taxonomists for standard genome sequencing and annotation.</title>
        <authorList>
            <consortium name="The Broad Institute Genomics Platform"/>
            <consortium name="The Broad Institute Genome Sequencing Center for Infectious Disease"/>
            <person name="Wu L."/>
            <person name="Ma J."/>
        </authorList>
    </citation>
    <scope>NUCLEOTIDE SEQUENCE [LARGE SCALE GENOMIC DNA]</scope>
    <source>
        <strain evidence="3">KCTC 3950</strain>
    </source>
</reference>
<organism evidence="2 3">
    <name type="scientific">Paenibacillus gansuensis</name>
    <dbReference type="NCBI Taxonomy" id="306542"/>
    <lineage>
        <taxon>Bacteria</taxon>
        <taxon>Bacillati</taxon>
        <taxon>Bacillota</taxon>
        <taxon>Bacilli</taxon>
        <taxon>Bacillales</taxon>
        <taxon>Paenibacillaceae</taxon>
        <taxon>Paenibacillus</taxon>
    </lineage>
</organism>
<feature type="transmembrane region" description="Helical" evidence="1">
    <location>
        <begin position="7"/>
        <end position="27"/>
    </location>
</feature>
<evidence type="ECO:0000313" key="2">
    <source>
        <dbReference type="EMBL" id="MFD2611400.1"/>
    </source>
</evidence>
<dbReference type="RefSeq" id="WP_377599980.1">
    <property type="nucleotide sequence ID" value="NZ_JBHUME010000002.1"/>
</dbReference>
<accession>A0ABW5P832</accession>
<feature type="transmembrane region" description="Helical" evidence="1">
    <location>
        <begin position="127"/>
        <end position="148"/>
    </location>
</feature>
<feature type="transmembrane region" description="Helical" evidence="1">
    <location>
        <begin position="102"/>
        <end position="121"/>
    </location>
</feature>
<gene>
    <name evidence="2" type="ORF">ACFSUF_03070</name>
</gene>
<proteinExistence type="predicted"/>
<keyword evidence="1" id="KW-0812">Transmembrane</keyword>
<dbReference type="Proteomes" id="UP001597541">
    <property type="component" value="Unassembled WGS sequence"/>
</dbReference>
<keyword evidence="3" id="KW-1185">Reference proteome</keyword>
<evidence type="ECO:0000313" key="3">
    <source>
        <dbReference type="Proteomes" id="UP001597541"/>
    </source>
</evidence>
<evidence type="ECO:0000256" key="1">
    <source>
        <dbReference type="SAM" id="Phobius"/>
    </source>
</evidence>
<sequence length="185" mass="21342">MKIYSIFKIAATLFFIILVGYLLTLYFESDVKNWLRGILTVSQKDSSALINTIWQVHAGVTTLSIAILALIIGFNQQKKYGVKVLDYLLIHNRKFYKFHDELILVILLIILQYFFVAYLALAAVVLIFTISVIIIIHMLHCSLKIILFEEMVSFEIKKFLLEKCKDSIKIENKSFEDNANGKNTK</sequence>
<keyword evidence="1" id="KW-1133">Transmembrane helix</keyword>
<protein>
    <submittedName>
        <fullName evidence="2">Uncharacterized protein</fullName>
    </submittedName>
</protein>
<keyword evidence="1" id="KW-0472">Membrane</keyword>
<comment type="caution">
    <text evidence="2">The sequence shown here is derived from an EMBL/GenBank/DDBJ whole genome shotgun (WGS) entry which is preliminary data.</text>
</comment>
<name>A0ABW5P832_9BACL</name>